<keyword evidence="2" id="KW-0472">Membrane</keyword>
<dbReference type="Pfam" id="PF00106">
    <property type="entry name" value="adh_short"/>
    <property type="match status" value="1"/>
</dbReference>
<dbReference type="InterPro" id="IPR002347">
    <property type="entry name" value="SDR_fam"/>
</dbReference>
<keyword evidence="2" id="KW-0812">Transmembrane</keyword>
<dbReference type="SUPFAM" id="SSF51735">
    <property type="entry name" value="NAD(P)-binding Rossmann-fold domains"/>
    <property type="match status" value="1"/>
</dbReference>
<protein>
    <submittedName>
        <fullName evidence="3">Uncharacterized protein</fullName>
    </submittedName>
</protein>
<gene>
    <name evidence="3" type="ORF">FB45DRAFT_1080216</name>
</gene>
<keyword evidence="4" id="KW-1185">Reference proteome</keyword>
<name>A0AAD7BRR2_9AGAR</name>
<dbReference type="EMBL" id="JARKIF010000010">
    <property type="protein sequence ID" value="KAJ7628849.1"/>
    <property type="molecule type" value="Genomic_DNA"/>
</dbReference>
<evidence type="ECO:0000313" key="4">
    <source>
        <dbReference type="Proteomes" id="UP001221142"/>
    </source>
</evidence>
<evidence type="ECO:0000313" key="3">
    <source>
        <dbReference type="EMBL" id="KAJ7628849.1"/>
    </source>
</evidence>
<evidence type="ECO:0000256" key="1">
    <source>
        <dbReference type="ARBA" id="ARBA00023002"/>
    </source>
</evidence>
<dbReference type="GO" id="GO:0016491">
    <property type="term" value="F:oxidoreductase activity"/>
    <property type="evidence" value="ECO:0007669"/>
    <property type="project" value="UniProtKB-KW"/>
</dbReference>
<evidence type="ECO:0000256" key="2">
    <source>
        <dbReference type="SAM" id="Phobius"/>
    </source>
</evidence>
<organism evidence="3 4">
    <name type="scientific">Roridomyces roridus</name>
    <dbReference type="NCBI Taxonomy" id="1738132"/>
    <lineage>
        <taxon>Eukaryota</taxon>
        <taxon>Fungi</taxon>
        <taxon>Dikarya</taxon>
        <taxon>Basidiomycota</taxon>
        <taxon>Agaricomycotina</taxon>
        <taxon>Agaricomycetes</taxon>
        <taxon>Agaricomycetidae</taxon>
        <taxon>Agaricales</taxon>
        <taxon>Marasmiineae</taxon>
        <taxon>Mycenaceae</taxon>
        <taxon>Roridomyces</taxon>
    </lineage>
</organism>
<proteinExistence type="predicted"/>
<feature type="transmembrane region" description="Helical" evidence="2">
    <location>
        <begin position="20"/>
        <end position="39"/>
    </location>
</feature>
<accession>A0AAD7BRR2</accession>
<reference evidence="3" key="1">
    <citation type="submission" date="2023-03" db="EMBL/GenBank/DDBJ databases">
        <title>Massive genome expansion in bonnet fungi (Mycena s.s.) driven by repeated elements and novel gene families across ecological guilds.</title>
        <authorList>
            <consortium name="Lawrence Berkeley National Laboratory"/>
            <person name="Harder C.B."/>
            <person name="Miyauchi S."/>
            <person name="Viragh M."/>
            <person name="Kuo A."/>
            <person name="Thoen E."/>
            <person name="Andreopoulos B."/>
            <person name="Lu D."/>
            <person name="Skrede I."/>
            <person name="Drula E."/>
            <person name="Henrissat B."/>
            <person name="Morin E."/>
            <person name="Kohler A."/>
            <person name="Barry K."/>
            <person name="LaButti K."/>
            <person name="Morin E."/>
            <person name="Salamov A."/>
            <person name="Lipzen A."/>
            <person name="Mereny Z."/>
            <person name="Hegedus B."/>
            <person name="Baldrian P."/>
            <person name="Stursova M."/>
            <person name="Weitz H."/>
            <person name="Taylor A."/>
            <person name="Grigoriev I.V."/>
            <person name="Nagy L.G."/>
            <person name="Martin F."/>
            <person name="Kauserud H."/>
        </authorList>
    </citation>
    <scope>NUCLEOTIDE SEQUENCE</scope>
    <source>
        <strain evidence="3">9284</strain>
    </source>
</reference>
<dbReference type="AlphaFoldDB" id="A0AAD7BRR2"/>
<dbReference type="PANTHER" id="PTHR47534">
    <property type="entry name" value="YALI0E05731P"/>
    <property type="match status" value="1"/>
</dbReference>
<comment type="caution">
    <text evidence="3">The sequence shown here is derived from an EMBL/GenBank/DDBJ whole genome shotgun (WGS) entry which is preliminary data.</text>
</comment>
<dbReference type="InterPro" id="IPR052228">
    <property type="entry name" value="Sec_Metab_Biosynth_Oxidored"/>
</dbReference>
<dbReference type="PANTHER" id="PTHR47534:SF3">
    <property type="entry name" value="ALCOHOL DEHYDROGENASE-LIKE C-TERMINAL DOMAIN-CONTAINING PROTEIN"/>
    <property type="match status" value="1"/>
</dbReference>
<sequence>MPPNTAKELQTVKLTGQNKIAVIVGGTSGIGAAVARLLAKLGCRRVVISGRSEARAERVLKLLKDLAPEDSEIEVVFVKSDVLESKGMRAAAEGIREAVGDAGIDYLVMTQNGPPTGLIEETADGCERGFAIQAVSRFALAYLLTTGGALAPNAIVMSVCNQGQDLPDLSVDDLSLKQRLGKMSRTGFFMAQSKRDSVVLDSITEEFDYNAFPGFLKYIFLLAMKLIGILAAPDAEKKLGTGRYFDYKLNPKKIGSWASEKKNREEL</sequence>
<feature type="transmembrane region" description="Helical" evidence="2">
    <location>
        <begin position="215"/>
        <end position="233"/>
    </location>
</feature>
<feature type="transmembrane region" description="Helical" evidence="2">
    <location>
        <begin position="138"/>
        <end position="159"/>
    </location>
</feature>
<dbReference type="InterPro" id="IPR036291">
    <property type="entry name" value="NAD(P)-bd_dom_sf"/>
</dbReference>
<keyword evidence="2" id="KW-1133">Transmembrane helix</keyword>
<dbReference type="Proteomes" id="UP001221142">
    <property type="component" value="Unassembled WGS sequence"/>
</dbReference>
<keyword evidence="1" id="KW-0560">Oxidoreductase</keyword>
<dbReference type="Gene3D" id="3.40.50.720">
    <property type="entry name" value="NAD(P)-binding Rossmann-like Domain"/>
    <property type="match status" value="1"/>
</dbReference>